<dbReference type="Pfam" id="PF14322">
    <property type="entry name" value="SusD-like_3"/>
    <property type="match status" value="1"/>
</dbReference>
<proteinExistence type="inferred from homology"/>
<dbReference type="GO" id="GO:0009279">
    <property type="term" value="C:cell outer membrane"/>
    <property type="evidence" value="ECO:0007669"/>
    <property type="project" value="UniProtKB-SubCell"/>
</dbReference>
<reference evidence="8 9" key="1">
    <citation type="submission" date="2018-04" db="EMBL/GenBank/DDBJ databases">
        <title>Genomic Encyclopedia of Archaeal and Bacterial Type Strains, Phase II (KMG-II): from individual species to whole genera.</title>
        <authorList>
            <person name="Goeker M."/>
        </authorList>
    </citation>
    <scope>NUCLEOTIDE SEQUENCE [LARGE SCALE GENOMIC DNA]</scope>
    <source>
        <strain evidence="8 9">DSM 100162</strain>
    </source>
</reference>
<dbReference type="AlphaFoldDB" id="A0A2T5Y3E9"/>
<gene>
    <name evidence="8" type="ORF">C8N40_11636</name>
</gene>
<organism evidence="8 9">
    <name type="scientific">Pontibacter mucosus</name>
    <dbReference type="NCBI Taxonomy" id="1649266"/>
    <lineage>
        <taxon>Bacteria</taxon>
        <taxon>Pseudomonadati</taxon>
        <taxon>Bacteroidota</taxon>
        <taxon>Cytophagia</taxon>
        <taxon>Cytophagales</taxon>
        <taxon>Hymenobacteraceae</taxon>
        <taxon>Pontibacter</taxon>
    </lineage>
</organism>
<keyword evidence="5" id="KW-0998">Cell outer membrane</keyword>
<protein>
    <submittedName>
        <fullName evidence="8">Putative outer membrane starch-binding protein</fullName>
    </submittedName>
</protein>
<dbReference type="RefSeq" id="WP_108213944.1">
    <property type="nucleotide sequence ID" value="NZ_QBKI01000016.1"/>
</dbReference>
<evidence type="ECO:0000259" key="7">
    <source>
        <dbReference type="Pfam" id="PF14322"/>
    </source>
</evidence>
<name>A0A2T5Y3E9_9BACT</name>
<evidence type="ECO:0000256" key="1">
    <source>
        <dbReference type="ARBA" id="ARBA00004442"/>
    </source>
</evidence>
<keyword evidence="9" id="KW-1185">Reference proteome</keyword>
<dbReference type="PROSITE" id="PS51257">
    <property type="entry name" value="PROKAR_LIPOPROTEIN"/>
    <property type="match status" value="1"/>
</dbReference>
<feature type="domain" description="RagB/SusD" evidence="6">
    <location>
        <begin position="344"/>
        <end position="488"/>
    </location>
</feature>
<keyword evidence="4" id="KW-0472">Membrane</keyword>
<dbReference type="CDD" id="cd08977">
    <property type="entry name" value="SusD"/>
    <property type="match status" value="1"/>
</dbReference>
<dbReference type="InterPro" id="IPR011990">
    <property type="entry name" value="TPR-like_helical_dom_sf"/>
</dbReference>
<comment type="caution">
    <text evidence="8">The sequence shown here is derived from an EMBL/GenBank/DDBJ whole genome shotgun (WGS) entry which is preliminary data.</text>
</comment>
<dbReference type="EMBL" id="QBKI01000016">
    <property type="protein sequence ID" value="PTX10695.1"/>
    <property type="molecule type" value="Genomic_DNA"/>
</dbReference>
<dbReference type="Proteomes" id="UP000244225">
    <property type="component" value="Unassembled WGS sequence"/>
</dbReference>
<dbReference type="InterPro" id="IPR012944">
    <property type="entry name" value="SusD_RagB_dom"/>
</dbReference>
<evidence type="ECO:0000256" key="3">
    <source>
        <dbReference type="ARBA" id="ARBA00022729"/>
    </source>
</evidence>
<evidence type="ECO:0000313" key="9">
    <source>
        <dbReference type="Proteomes" id="UP000244225"/>
    </source>
</evidence>
<evidence type="ECO:0000256" key="2">
    <source>
        <dbReference type="ARBA" id="ARBA00006275"/>
    </source>
</evidence>
<comment type="similarity">
    <text evidence="2">Belongs to the SusD family.</text>
</comment>
<evidence type="ECO:0000313" key="8">
    <source>
        <dbReference type="EMBL" id="PTX10695.1"/>
    </source>
</evidence>
<sequence>MKNDIFKRTMLCLAALLIATGCEEDFLESEIPGRLPQEEFYQTDEDALRATAAAYDMLQAHYNWGWSSMYLVKTLLSDESNAGGSGPGDQPGYQTLDDYTFDSQNDAVLGAWSMSYYGIYRANQVINRVAPETDLRRRLIAEAKALRALYYLDLVSLWGGVPLIVADIPQSEYNTQQRASREEVYAQIEQDLTEAIAELPLKSTYGAGERFRFAKGAAQALLGRAHLYQEEWQEAAQLFDEVINSGQYSLEPEFSRVFSQQGEFGPESLFEVAYASDANYDWGNFPWGNGRNLESNIHIQLMGPRSDFYTKAPQDSLIGGWGFNTPRPELYQAFVEAGDTERRVNTIMSEEELEAMGGSWSEPNAYDYQGYFQRKYGSYSNQTSSEGGSIAELNYGTNWRLIRYADVLLMAAEAYYRLGDEARAREELNKVRQRTGLEEVTTSGTDLFNAIVRERELELAFEGFRYIDLVRWGLAAQELGPLGYMEGKHNLLPIPDTDVRTAGLAQNPGY</sequence>
<dbReference type="Pfam" id="PF07980">
    <property type="entry name" value="SusD_RagB"/>
    <property type="match status" value="1"/>
</dbReference>
<keyword evidence="3" id="KW-0732">Signal</keyword>
<dbReference type="Gene3D" id="1.25.40.390">
    <property type="match status" value="1"/>
</dbReference>
<dbReference type="SUPFAM" id="SSF48452">
    <property type="entry name" value="TPR-like"/>
    <property type="match status" value="1"/>
</dbReference>
<dbReference type="InterPro" id="IPR033985">
    <property type="entry name" value="SusD-like_N"/>
</dbReference>
<accession>A0A2T5Y3E9</accession>
<comment type="subcellular location">
    <subcellularLocation>
        <location evidence="1">Cell outer membrane</location>
    </subcellularLocation>
</comment>
<evidence type="ECO:0000256" key="5">
    <source>
        <dbReference type="ARBA" id="ARBA00023237"/>
    </source>
</evidence>
<dbReference type="OrthoDB" id="9792139at2"/>
<feature type="domain" description="SusD-like N-terminal" evidence="7">
    <location>
        <begin position="101"/>
        <end position="227"/>
    </location>
</feature>
<evidence type="ECO:0000256" key="4">
    <source>
        <dbReference type="ARBA" id="ARBA00023136"/>
    </source>
</evidence>
<evidence type="ECO:0000259" key="6">
    <source>
        <dbReference type="Pfam" id="PF07980"/>
    </source>
</evidence>